<organism evidence="14 15">
    <name type="scientific">Chrysochromulina tobinii</name>
    <dbReference type="NCBI Taxonomy" id="1460289"/>
    <lineage>
        <taxon>Eukaryota</taxon>
        <taxon>Haptista</taxon>
        <taxon>Haptophyta</taxon>
        <taxon>Prymnesiophyceae</taxon>
        <taxon>Prymnesiales</taxon>
        <taxon>Chrysochromulinaceae</taxon>
        <taxon>Chrysochromulina</taxon>
    </lineage>
</organism>
<dbReference type="InterPro" id="IPR044726">
    <property type="entry name" value="ABCC_6TM_D2"/>
</dbReference>
<evidence type="ECO:0000256" key="6">
    <source>
        <dbReference type="ARBA" id="ARBA00022741"/>
    </source>
</evidence>
<reference evidence="15" key="1">
    <citation type="journal article" date="2015" name="PLoS Genet.">
        <title>Genome Sequence and Transcriptome Analyses of Chrysochromulina tobin: Metabolic Tools for Enhanced Algal Fitness in the Prominent Order Prymnesiales (Haptophyceae).</title>
        <authorList>
            <person name="Hovde B.T."/>
            <person name="Deodato C.R."/>
            <person name="Hunsperger H.M."/>
            <person name="Ryken S.A."/>
            <person name="Yost W."/>
            <person name="Jha R.K."/>
            <person name="Patterson J."/>
            <person name="Monnat R.J. Jr."/>
            <person name="Barlow S.B."/>
            <person name="Starkenburg S.R."/>
            <person name="Cattolico R.A."/>
        </authorList>
    </citation>
    <scope>NUCLEOTIDE SEQUENCE</scope>
    <source>
        <strain evidence="15">CCMP291</strain>
    </source>
</reference>
<dbReference type="CDD" id="cd03244">
    <property type="entry name" value="ABCC_MRP_domain2"/>
    <property type="match status" value="1"/>
</dbReference>
<evidence type="ECO:0000256" key="10">
    <source>
        <dbReference type="SAM" id="MobiDB-lite"/>
    </source>
</evidence>
<dbReference type="OrthoDB" id="201048at2759"/>
<dbReference type="InterPro" id="IPR027417">
    <property type="entry name" value="P-loop_NTPase"/>
</dbReference>
<evidence type="ECO:0000256" key="8">
    <source>
        <dbReference type="ARBA" id="ARBA00022989"/>
    </source>
</evidence>
<dbReference type="FunFam" id="3.40.50.300:FF:000610">
    <property type="entry name" value="Multidrug resistance-associated ABC transporter"/>
    <property type="match status" value="1"/>
</dbReference>
<sequence>MHAGRVVAVGPPDAEIREIQELVKQATGSSQPNSRAGSRNASVVDLSTVADGTEVVAGPTKKSAAISEGGGGGGGSSKITKEEERSRGAAKLATYLFYLRAAGGLPFATAFMLVLGLYSSMDPLQSLALKHWMDEMAGDGATKPEALLACGSYTLAATGLIAVTMVRNIILPYASVAASKKLHGGMVRSVMHATVSWYEATPLGRILNRFSGDISKIDQSIASQFKDVVVFAFNLVGIALVCSLGTGDPKAQIVVLSAVALATICSWLVYSIYRVVAREQKRLESVTKSPLLAFFAELVQGAAVVRAFGEQQRIIEILDARVDNANRTLYNLEGQTNQWLRVTMNLIGSLVTASVVAAVLWQREDLGGGDAGLTLSYSTQFVGAVNAFLTFKSMLEISMNDVERVGEYTKGLPAEAYEADPHAPSPPKEWPSAGAIDFRDVRLKYPTASTPVFEALSFSVPARTRVGVVGRTGAGKSSLAVALFRTVELSAGSIVIDGIDVRRLSLQQLRSCLSIIQQEPTLFQGTVRYNLAPVTEHADAELWDALRRSGLDAKVEAMSGGLDASISEGGSNLSAGERQLLCMARAMLRRRPILVMDEATASVDHVTDTHIQQMVKRDFKGNCTVITIAHRLHTVAFYDRILLLGGGKVQEFDTPLRLLTTSNSSFRKLAEESGDYESLLQAAKEAEE</sequence>
<feature type="transmembrane region" description="Helical" evidence="11">
    <location>
        <begin position="342"/>
        <end position="361"/>
    </location>
</feature>
<dbReference type="PANTHER" id="PTHR24223">
    <property type="entry name" value="ATP-BINDING CASSETTE SUB-FAMILY C"/>
    <property type="match status" value="1"/>
</dbReference>
<keyword evidence="3" id="KW-0813">Transport</keyword>
<keyword evidence="5" id="KW-0677">Repeat</keyword>
<proteinExistence type="inferred from homology"/>
<dbReference type="PANTHER" id="PTHR24223:SF456">
    <property type="entry name" value="MULTIDRUG RESISTANCE-ASSOCIATED PROTEIN LETHAL(2)03659"/>
    <property type="match status" value="1"/>
</dbReference>
<dbReference type="Proteomes" id="UP000037460">
    <property type="component" value="Unassembled WGS sequence"/>
</dbReference>
<dbReference type="EMBL" id="JWZX01003173">
    <property type="protein sequence ID" value="KOO23630.1"/>
    <property type="molecule type" value="Genomic_DNA"/>
</dbReference>
<keyword evidence="4 11" id="KW-0812">Transmembrane</keyword>
<dbReference type="InterPro" id="IPR003439">
    <property type="entry name" value="ABC_transporter-like_ATP-bd"/>
</dbReference>
<comment type="subcellular location">
    <subcellularLocation>
        <location evidence="1">Membrane</location>
        <topology evidence="1">Multi-pass membrane protein</topology>
    </subcellularLocation>
</comment>
<comment type="similarity">
    <text evidence="2">Belongs to the ABC transporter superfamily. ABCC family. Conjugate transporter (TC 3.A.1.208) subfamily.</text>
</comment>
<feature type="domain" description="ABC transporter" evidence="12">
    <location>
        <begin position="436"/>
        <end position="671"/>
    </location>
</feature>
<feature type="transmembrane region" description="Helical" evidence="11">
    <location>
        <begin position="253"/>
        <end position="273"/>
    </location>
</feature>
<keyword evidence="15" id="KW-1185">Reference proteome</keyword>
<dbReference type="GO" id="GO:0016020">
    <property type="term" value="C:membrane"/>
    <property type="evidence" value="ECO:0007669"/>
    <property type="project" value="UniProtKB-SubCell"/>
</dbReference>
<dbReference type="PROSITE" id="PS50929">
    <property type="entry name" value="ABC_TM1F"/>
    <property type="match status" value="1"/>
</dbReference>
<dbReference type="SMART" id="SM00382">
    <property type="entry name" value="AAA"/>
    <property type="match status" value="1"/>
</dbReference>
<accession>A0A0M0JAW8</accession>
<dbReference type="SUPFAM" id="SSF90123">
    <property type="entry name" value="ABC transporter transmembrane region"/>
    <property type="match status" value="1"/>
</dbReference>
<evidence type="ECO:0000256" key="3">
    <source>
        <dbReference type="ARBA" id="ARBA00022448"/>
    </source>
</evidence>
<dbReference type="InterPro" id="IPR003593">
    <property type="entry name" value="AAA+_ATPase"/>
</dbReference>
<evidence type="ECO:0000256" key="11">
    <source>
        <dbReference type="SAM" id="Phobius"/>
    </source>
</evidence>
<dbReference type="Pfam" id="PF00664">
    <property type="entry name" value="ABC_membrane"/>
    <property type="match status" value="1"/>
</dbReference>
<dbReference type="GO" id="GO:0140359">
    <property type="term" value="F:ABC-type transporter activity"/>
    <property type="evidence" value="ECO:0007669"/>
    <property type="project" value="InterPro"/>
</dbReference>
<dbReference type="InterPro" id="IPR050173">
    <property type="entry name" value="ABC_transporter_C-like"/>
</dbReference>
<evidence type="ECO:0000256" key="1">
    <source>
        <dbReference type="ARBA" id="ARBA00004141"/>
    </source>
</evidence>
<keyword evidence="9 11" id="KW-0472">Membrane</keyword>
<evidence type="ECO:0000256" key="9">
    <source>
        <dbReference type="ARBA" id="ARBA00023136"/>
    </source>
</evidence>
<feature type="transmembrane region" description="Helical" evidence="11">
    <location>
        <begin position="95"/>
        <end position="118"/>
    </location>
</feature>
<evidence type="ECO:0000259" key="13">
    <source>
        <dbReference type="PROSITE" id="PS50929"/>
    </source>
</evidence>
<dbReference type="Pfam" id="PF00005">
    <property type="entry name" value="ABC_tran"/>
    <property type="match status" value="1"/>
</dbReference>
<dbReference type="Gene3D" id="1.20.1560.10">
    <property type="entry name" value="ABC transporter type 1, transmembrane domain"/>
    <property type="match status" value="1"/>
</dbReference>
<evidence type="ECO:0000259" key="12">
    <source>
        <dbReference type="PROSITE" id="PS50893"/>
    </source>
</evidence>
<comment type="caution">
    <text evidence="14">The sequence shown here is derived from an EMBL/GenBank/DDBJ whole genome shotgun (WGS) entry which is preliminary data.</text>
</comment>
<evidence type="ECO:0000256" key="2">
    <source>
        <dbReference type="ARBA" id="ARBA00009726"/>
    </source>
</evidence>
<evidence type="ECO:0000256" key="5">
    <source>
        <dbReference type="ARBA" id="ARBA00022737"/>
    </source>
</evidence>
<evidence type="ECO:0000313" key="14">
    <source>
        <dbReference type="EMBL" id="KOO23630.1"/>
    </source>
</evidence>
<keyword evidence="8 11" id="KW-1133">Transmembrane helix</keyword>
<keyword evidence="6" id="KW-0547">Nucleotide-binding</keyword>
<dbReference type="InterPro" id="IPR017871">
    <property type="entry name" value="ABC_transporter-like_CS"/>
</dbReference>
<name>A0A0M0JAW8_9EUKA</name>
<dbReference type="AlphaFoldDB" id="A0A0M0JAW8"/>
<evidence type="ECO:0000256" key="4">
    <source>
        <dbReference type="ARBA" id="ARBA00022692"/>
    </source>
</evidence>
<dbReference type="FunFam" id="1.20.1560.10:FF:000013">
    <property type="entry name" value="ABC transporter C family member 2"/>
    <property type="match status" value="1"/>
</dbReference>
<keyword evidence="7" id="KW-0067">ATP-binding</keyword>
<dbReference type="PROSITE" id="PS00211">
    <property type="entry name" value="ABC_TRANSPORTER_1"/>
    <property type="match status" value="1"/>
</dbReference>
<dbReference type="GO" id="GO:0016887">
    <property type="term" value="F:ATP hydrolysis activity"/>
    <property type="evidence" value="ECO:0007669"/>
    <property type="project" value="InterPro"/>
</dbReference>
<gene>
    <name evidence="14" type="ORF">Ctob_009503</name>
</gene>
<dbReference type="CDD" id="cd18580">
    <property type="entry name" value="ABC_6TM_ABCC_D2"/>
    <property type="match status" value="1"/>
</dbReference>
<dbReference type="InterPro" id="IPR036640">
    <property type="entry name" value="ABC1_TM_sf"/>
</dbReference>
<evidence type="ECO:0000256" key="7">
    <source>
        <dbReference type="ARBA" id="ARBA00022840"/>
    </source>
</evidence>
<feature type="transmembrane region" description="Helical" evidence="11">
    <location>
        <begin position="146"/>
        <end position="166"/>
    </location>
</feature>
<dbReference type="SUPFAM" id="SSF52540">
    <property type="entry name" value="P-loop containing nucleoside triphosphate hydrolases"/>
    <property type="match status" value="1"/>
</dbReference>
<dbReference type="Gene3D" id="3.40.50.300">
    <property type="entry name" value="P-loop containing nucleotide triphosphate hydrolases"/>
    <property type="match status" value="1"/>
</dbReference>
<protein>
    <submittedName>
        <fullName evidence="14">ABC transporter c family member 2-like protein</fullName>
    </submittedName>
</protein>
<feature type="domain" description="ABC transmembrane type-1" evidence="13">
    <location>
        <begin position="112"/>
        <end position="391"/>
    </location>
</feature>
<evidence type="ECO:0000313" key="15">
    <source>
        <dbReference type="Proteomes" id="UP000037460"/>
    </source>
</evidence>
<dbReference type="InterPro" id="IPR011527">
    <property type="entry name" value="ABC1_TM_dom"/>
</dbReference>
<dbReference type="PROSITE" id="PS50893">
    <property type="entry name" value="ABC_TRANSPORTER_2"/>
    <property type="match status" value="1"/>
</dbReference>
<dbReference type="GO" id="GO:0005524">
    <property type="term" value="F:ATP binding"/>
    <property type="evidence" value="ECO:0007669"/>
    <property type="project" value="UniProtKB-KW"/>
</dbReference>
<feature type="transmembrane region" description="Helical" evidence="11">
    <location>
        <begin position="228"/>
        <end position="247"/>
    </location>
</feature>
<feature type="region of interest" description="Disordered" evidence="10">
    <location>
        <begin position="60"/>
        <end position="82"/>
    </location>
</feature>